<dbReference type="Proteomes" id="UP000579281">
    <property type="component" value="Unassembled WGS sequence"/>
</dbReference>
<comment type="caution">
    <text evidence="1">The sequence shown here is derived from an EMBL/GenBank/DDBJ whole genome shotgun (WGS) entry which is preliminary data.</text>
</comment>
<dbReference type="GO" id="GO:0016884">
    <property type="term" value="F:carbon-nitrogen ligase activity, with glutamine as amido-N-donor"/>
    <property type="evidence" value="ECO:0007669"/>
    <property type="project" value="InterPro"/>
</dbReference>
<reference evidence="1 2" key="1">
    <citation type="submission" date="2020-08" db="EMBL/GenBank/DDBJ databases">
        <title>Genomic Encyclopedia of Type Strains, Phase IV (KMG-IV): sequencing the most valuable type-strain genomes for metagenomic binning, comparative biology and taxonomic classification.</title>
        <authorList>
            <person name="Goeker M."/>
        </authorList>
    </citation>
    <scope>NUCLEOTIDE SEQUENCE [LARGE SCALE GENOMIC DNA]</scope>
    <source>
        <strain evidence="1 2">DSM 103526</strain>
    </source>
</reference>
<name>A0A841L175_9FIRM</name>
<dbReference type="InterPro" id="IPR042184">
    <property type="entry name" value="YqeY/Aim41_N"/>
</dbReference>
<evidence type="ECO:0008006" key="3">
    <source>
        <dbReference type="Google" id="ProtNLM"/>
    </source>
</evidence>
<dbReference type="PANTHER" id="PTHR28055:SF1">
    <property type="entry name" value="ALTERED INHERITANCE OF MITOCHONDRIA PROTEIN 41, MITOCHONDRIAL"/>
    <property type="match status" value="1"/>
</dbReference>
<dbReference type="Gene3D" id="1.10.1510.10">
    <property type="entry name" value="Uncharacterised protein YqeY/AIM41 PF09424, N-terminal domain"/>
    <property type="match status" value="1"/>
</dbReference>
<dbReference type="RefSeq" id="WP_184312434.1">
    <property type="nucleotide sequence ID" value="NZ_JACHEN010000030.1"/>
</dbReference>
<dbReference type="Pfam" id="PF09424">
    <property type="entry name" value="YqeY"/>
    <property type="match status" value="1"/>
</dbReference>
<evidence type="ECO:0000313" key="2">
    <source>
        <dbReference type="Proteomes" id="UP000579281"/>
    </source>
</evidence>
<proteinExistence type="predicted"/>
<dbReference type="InterPro" id="IPR023168">
    <property type="entry name" value="GatB_Yqey_C_2"/>
</dbReference>
<dbReference type="EMBL" id="JACHEN010000030">
    <property type="protein sequence ID" value="MBB6217930.1"/>
    <property type="molecule type" value="Genomic_DNA"/>
</dbReference>
<sequence>MSLKEKLMDDLKIAMKEKDQLRKSVITMIRASIKQYEVDKRAELDDEGILDIMTKQVKQKRDAIEEFAKGNRQDLVDEAKAEIDVLMEYLPQQLTEEEMKQIVSEVVREVGATTAKDMGKVMSALMPRVKGRADGKILNQVVKQFLQ</sequence>
<accession>A0A841L175</accession>
<dbReference type="SUPFAM" id="SSF89095">
    <property type="entry name" value="GatB/YqeY motif"/>
    <property type="match status" value="1"/>
</dbReference>
<dbReference type="InterPro" id="IPR019004">
    <property type="entry name" value="YqeY/Aim41"/>
</dbReference>
<evidence type="ECO:0000313" key="1">
    <source>
        <dbReference type="EMBL" id="MBB6217930.1"/>
    </source>
</evidence>
<gene>
    <name evidence="1" type="ORF">HNQ80_004066</name>
</gene>
<dbReference type="InterPro" id="IPR003789">
    <property type="entry name" value="Asn/Gln_tRNA_amidoTrase-B-like"/>
</dbReference>
<keyword evidence="2" id="KW-1185">Reference proteome</keyword>
<organism evidence="1 2">
    <name type="scientific">Anaerosolibacter carboniphilus</name>
    <dbReference type="NCBI Taxonomy" id="1417629"/>
    <lineage>
        <taxon>Bacteria</taxon>
        <taxon>Bacillati</taxon>
        <taxon>Bacillota</taxon>
        <taxon>Clostridia</taxon>
        <taxon>Peptostreptococcales</taxon>
        <taxon>Thermotaleaceae</taxon>
        <taxon>Anaerosolibacter</taxon>
    </lineage>
</organism>
<dbReference type="AlphaFoldDB" id="A0A841L175"/>
<protein>
    <recommendedName>
        <fullName evidence="3">GatB/YqeY domain-containing protein</fullName>
    </recommendedName>
</protein>
<dbReference type="PANTHER" id="PTHR28055">
    <property type="entry name" value="ALTERED INHERITANCE OF MITOCHONDRIA PROTEIN 41, MITOCHONDRIAL"/>
    <property type="match status" value="1"/>
</dbReference>
<dbReference type="Gene3D" id="1.10.10.410">
    <property type="match status" value="1"/>
</dbReference>